<evidence type="ECO:0000313" key="3">
    <source>
        <dbReference type="Proteomes" id="UP001530400"/>
    </source>
</evidence>
<evidence type="ECO:0000256" key="1">
    <source>
        <dbReference type="SAM" id="MobiDB-lite"/>
    </source>
</evidence>
<keyword evidence="3" id="KW-1185">Reference proteome</keyword>
<feature type="compositionally biased region" description="Polar residues" evidence="1">
    <location>
        <begin position="222"/>
        <end position="242"/>
    </location>
</feature>
<feature type="compositionally biased region" description="Basic residues" evidence="1">
    <location>
        <begin position="367"/>
        <end position="380"/>
    </location>
</feature>
<proteinExistence type="predicted"/>
<feature type="compositionally biased region" description="Low complexity" evidence="1">
    <location>
        <begin position="612"/>
        <end position="631"/>
    </location>
</feature>
<evidence type="ECO:0000313" key="2">
    <source>
        <dbReference type="EMBL" id="KAL3784253.1"/>
    </source>
</evidence>
<protein>
    <submittedName>
        <fullName evidence="2">Uncharacterized protein</fullName>
    </submittedName>
</protein>
<accession>A0ABD3P8G3</accession>
<dbReference type="EMBL" id="JALLPJ020000734">
    <property type="protein sequence ID" value="KAL3784253.1"/>
    <property type="molecule type" value="Genomic_DNA"/>
</dbReference>
<comment type="caution">
    <text evidence="2">The sequence shown here is derived from an EMBL/GenBank/DDBJ whole genome shotgun (WGS) entry which is preliminary data.</text>
</comment>
<name>A0ABD3P8G3_9STRA</name>
<feature type="region of interest" description="Disordered" evidence="1">
    <location>
        <begin position="174"/>
        <end position="242"/>
    </location>
</feature>
<feature type="compositionally biased region" description="Basic and acidic residues" evidence="1">
    <location>
        <begin position="1"/>
        <end position="10"/>
    </location>
</feature>
<feature type="region of interest" description="Disordered" evidence="1">
    <location>
        <begin position="360"/>
        <end position="381"/>
    </location>
</feature>
<feature type="region of interest" description="Disordered" evidence="1">
    <location>
        <begin position="590"/>
        <end position="639"/>
    </location>
</feature>
<organism evidence="2 3">
    <name type="scientific">Cyclotella atomus</name>
    <dbReference type="NCBI Taxonomy" id="382360"/>
    <lineage>
        <taxon>Eukaryota</taxon>
        <taxon>Sar</taxon>
        <taxon>Stramenopiles</taxon>
        <taxon>Ochrophyta</taxon>
        <taxon>Bacillariophyta</taxon>
        <taxon>Coscinodiscophyceae</taxon>
        <taxon>Thalassiosirophycidae</taxon>
        <taxon>Stephanodiscales</taxon>
        <taxon>Stephanodiscaceae</taxon>
        <taxon>Cyclotella</taxon>
    </lineage>
</organism>
<feature type="region of interest" description="Disordered" evidence="1">
    <location>
        <begin position="777"/>
        <end position="807"/>
    </location>
</feature>
<feature type="compositionally biased region" description="Polar residues" evidence="1">
    <location>
        <begin position="66"/>
        <end position="81"/>
    </location>
</feature>
<feature type="compositionally biased region" description="Low complexity" evidence="1">
    <location>
        <begin position="203"/>
        <end position="213"/>
    </location>
</feature>
<feature type="compositionally biased region" description="Polar residues" evidence="1">
    <location>
        <begin position="32"/>
        <end position="43"/>
    </location>
</feature>
<gene>
    <name evidence="2" type="ORF">ACHAWO_005030</name>
</gene>
<feature type="compositionally biased region" description="Low complexity" evidence="1">
    <location>
        <begin position="22"/>
        <end position="31"/>
    </location>
</feature>
<feature type="region of interest" description="Disordered" evidence="1">
    <location>
        <begin position="516"/>
        <end position="538"/>
    </location>
</feature>
<sequence length="807" mass="88148">MSKTNNDRIGESFAPNDNTSCAQANASASNQKPQPQHQRQLTSRYGIPLKRNPSLSNSTTSSITNGTYPSRRSIGGSTSNGSKEKMSVDDILSSAKYAASARKTWTKEEVRHAKNVKLVKIVKKRSQSNLLEGSPSKYNFPSREECLRRLGSPVKGAKESTERLLQNKSAKRTLNNTAFVNDTEGCEQKNKKPKRMSPRLTKSGSSVSKSISPDDLDLDPPNNTGIEITATSATNFSSQPTKQSASESISKLLDTYSACLDGGKTTWEVIQLFPPLLDYLEKKGEDGTIVHGGLSQFVKSVESIKGQVMNRNSSNIDIEQNNHDKLLRIVQIQIWVRIMMWNFSQEEGWSVLKQLVGSETEREKGQSKGKGKKKKDRKKSKLEVELSPSQNFVQDLIKIFELVPYVLPPSMEFAQWLKDTLTFGYQQSIPEFGMEILDHFEVEFVSHAAGESGKIDVVVKKAQVSPSDAQSVAHQGSKLTAKGKTQQQAYFSSLASKPLNVNADGESATITSHATIAARSHRSTSTGASKTSTQSDKEADATLFKTSVSLTAAVPKRKENPFLKDSARGVYVGSHFSSKLSNISSLFREVKAPQKPKPTVVTTKRKDPPEQNNMTTASAATNPTSSTLPAAKMPSDNATSVKPSSALDFVNKKYNTSHQPFIPSETPRKRLKPLPTSRYPGINLASVNKYVADTPLQVIGETPAKQTAARSFAPRAASINLSAAAAANNNQIVGATPLQIIGETPLSKQPRNAARRFRPNSLDNVFVRHSLDMAHGSNRGSCFGLSPMPQQSNDPKPAPKDGKKKWI</sequence>
<feature type="compositionally biased region" description="Low complexity" evidence="1">
    <location>
        <begin position="52"/>
        <end position="65"/>
    </location>
</feature>
<dbReference type="Proteomes" id="UP001530400">
    <property type="component" value="Unassembled WGS sequence"/>
</dbReference>
<reference evidence="2 3" key="1">
    <citation type="submission" date="2024-10" db="EMBL/GenBank/DDBJ databases">
        <title>Updated reference genomes for cyclostephanoid diatoms.</title>
        <authorList>
            <person name="Roberts W.R."/>
            <person name="Alverson A.J."/>
        </authorList>
    </citation>
    <scope>NUCLEOTIDE SEQUENCE [LARGE SCALE GENOMIC DNA]</scope>
    <source>
        <strain evidence="2 3">AJA010-31</strain>
    </source>
</reference>
<feature type="compositionally biased region" description="Polar residues" evidence="1">
    <location>
        <begin position="523"/>
        <end position="534"/>
    </location>
</feature>
<feature type="region of interest" description="Disordered" evidence="1">
    <location>
        <begin position="1"/>
        <end position="87"/>
    </location>
</feature>
<dbReference type="AlphaFoldDB" id="A0ABD3P8G3"/>